<name>A0A1X7UTI8_AMPQE</name>
<accession>A0A1X7UTI8</accession>
<organism evidence="1">
    <name type="scientific">Amphimedon queenslandica</name>
    <name type="common">Sponge</name>
    <dbReference type="NCBI Taxonomy" id="400682"/>
    <lineage>
        <taxon>Eukaryota</taxon>
        <taxon>Metazoa</taxon>
        <taxon>Porifera</taxon>
        <taxon>Demospongiae</taxon>
        <taxon>Heteroscleromorpha</taxon>
        <taxon>Haplosclerida</taxon>
        <taxon>Niphatidae</taxon>
        <taxon>Amphimedon</taxon>
    </lineage>
</organism>
<sequence>MELLMSPMSKVKDRFMPEAFPIPGISALTIARAFAACWISRFGATSTGTVKCCTTAYHRQANGVIERFHRQLKAALKVQPLAESCTESSPYHYWVLILLLKRTYITLQLN</sequence>
<dbReference type="SUPFAM" id="SSF53098">
    <property type="entry name" value="Ribonuclease H-like"/>
    <property type="match status" value="1"/>
</dbReference>
<dbReference type="InterPro" id="IPR012337">
    <property type="entry name" value="RNaseH-like_sf"/>
</dbReference>
<dbReference type="Gene3D" id="3.30.420.10">
    <property type="entry name" value="Ribonuclease H-like superfamily/Ribonuclease H"/>
    <property type="match status" value="1"/>
</dbReference>
<reference evidence="1" key="1">
    <citation type="submission" date="2017-05" db="UniProtKB">
        <authorList>
            <consortium name="EnsemblMetazoa"/>
        </authorList>
    </citation>
    <scope>IDENTIFICATION</scope>
</reference>
<proteinExistence type="predicted"/>
<evidence type="ECO:0000313" key="1">
    <source>
        <dbReference type="EnsemblMetazoa" id="Aqu2.1.31310_001"/>
    </source>
</evidence>
<protein>
    <recommendedName>
        <fullName evidence="2">Integrase catalytic domain-containing protein</fullName>
    </recommendedName>
</protein>
<dbReference type="InParanoid" id="A0A1X7UTI8"/>
<dbReference type="EnsemblMetazoa" id="Aqu2.1.31310_001">
    <property type="protein sequence ID" value="Aqu2.1.31310_001"/>
    <property type="gene ID" value="Aqu2.1.31310"/>
</dbReference>
<dbReference type="InterPro" id="IPR036397">
    <property type="entry name" value="RNaseH_sf"/>
</dbReference>
<dbReference type="AlphaFoldDB" id="A0A1X7UTI8"/>
<evidence type="ECO:0008006" key="2">
    <source>
        <dbReference type="Google" id="ProtNLM"/>
    </source>
</evidence>
<dbReference type="GO" id="GO:0003676">
    <property type="term" value="F:nucleic acid binding"/>
    <property type="evidence" value="ECO:0007669"/>
    <property type="project" value="InterPro"/>
</dbReference>